<proteinExistence type="predicted"/>
<dbReference type="EMBL" id="NIDE01000005">
    <property type="protein sequence ID" value="OWK42163.1"/>
    <property type="molecule type" value="Genomic_DNA"/>
</dbReference>
<dbReference type="AlphaFoldDB" id="A0A225DMC5"/>
<evidence type="ECO:0000313" key="2">
    <source>
        <dbReference type="EMBL" id="OWK42163.1"/>
    </source>
</evidence>
<dbReference type="Proteomes" id="UP000214646">
    <property type="component" value="Unassembled WGS sequence"/>
</dbReference>
<reference evidence="3" key="1">
    <citation type="submission" date="2017-06" db="EMBL/GenBank/DDBJ databases">
        <title>Genome analysis of Fimbriiglobus ruber SP5, the first member of the order Planctomycetales with confirmed chitinolytic capability.</title>
        <authorList>
            <person name="Ravin N.V."/>
            <person name="Rakitin A.L."/>
            <person name="Ivanova A.A."/>
            <person name="Beletsky A.V."/>
            <person name="Kulichevskaya I.S."/>
            <person name="Mardanov A.V."/>
            <person name="Dedysh S.N."/>
        </authorList>
    </citation>
    <scope>NUCLEOTIDE SEQUENCE [LARGE SCALE GENOMIC DNA]</scope>
    <source>
        <strain evidence="3">SP5</strain>
    </source>
</reference>
<dbReference type="RefSeq" id="WP_088255369.1">
    <property type="nucleotide sequence ID" value="NZ_NIDE01000005.1"/>
</dbReference>
<evidence type="ECO:0000313" key="3">
    <source>
        <dbReference type="Proteomes" id="UP000214646"/>
    </source>
</evidence>
<sequence length="127" mass="14831">MTRYFPDTHDAILRHLFQCRMSDEQIAERMGLGWQTIRRNRERLGLGMPNKRETHSNRPEEPLPRITPEPTNPILIARQTLGKRVTESNGCYLLDRTPTSAPDLVREANRVRLKLGREQFGPEAWRV</sequence>
<accession>A0A225DMC5</accession>
<dbReference type="OrthoDB" id="281168at2"/>
<protein>
    <submittedName>
        <fullName evidence="2">Uncharacterized protein</fullName>
    </submittedName>
</protein>
<gene>
    <name evidence="2" type="ORF">FRUB_04241</name>
</gene>
<feature type="region of interest" description="Disordered" evidence="1">
    <location>
        <begin position="43"/>
        <end position="72"/>
    </location>
</feature>
<organism evidence="2 3">
    <name type="scientific">Fimbriiglobus ruber</name>
    <dbReference type="NCBI Taxonomy" id="1908690"/>
    <lineage>
        <taxon>Bacteria</taxon>
        <taxon>Pseudomonadati</taxon>
        <taxon>Planctomycetota</taxon>
        <taxon>Planctomycetia</taxon>
        <taxon>Gemmatales</taxon>
        <taxon>Gemmataceae</taxon>
        <taxon>Fimbriiglobus</taxon>
    </lineage>
</organism>
<comment type="caution">
    <text evidence="2">The sequence shown here is derived from an EMBL/GenBank/DDBJ whole genome shotgun (WGS) entry which is preliminary data.</text>
</comment>
<evidence type="ECO:0000256" key="1">
    <source>
        <dbReference type="SAM" id="MobiDB-lite"/>
    </source>
</evidence>
<keyword evidence="3" id="KW-1185">Reference proteome</keyword>
<feature type="compositionally biased region" description="Basic and acidic residues" evidence="1">
    <location>
        <begin position="50"/>
        <end position="63"/>
    </location>
</feature>
<name>A0A225DMC5_9BACT</name>